<sequence>MRIRLLPGSKTTAWTLEDMVSSFQIAGAALKPPAAAPGVIAAEVMMMRPARLFSNPSIKVIWGRDSFEANPHRYLPSCKTVNIKERGLI</sequence>
<geneLocation type="plasmid" evidence="1 2">
    <name>IRBL74_p</name>
</geneLocation>
<keyword evidence="1" id="KW-0614">Plasmid</keyword>
<name>U4Q6U3_9HYPH</name>
<protein>
    <submittedName>
        <fullName evidence="1">Uncharacterized protein</fullName>
    </submittedName>
</protein>
<evidence type="ECO:0000313" key="2">
    <source>
        <dbReference type="Proteomes" id="UP000016944"/>
    </source>
</evidence>
<gene>
    <name evidence="1" type="ORF">BN877_p0106</name>
</gene>
<evidence type="ECO:0000313" key="1">
    <source>
        <dbReference type="EMBL" id="CDI11835.1"/>
    </source>
</evidence>
<dbReference type="HOGENOM" id="CLU_2452556_0_0_5"/>
<proteinExistence type="predicted"/>
<organism evidence="1 2">
    <name type="scientific">Agrobacterium pusense</name>
    <dbReference type="NCBI Taxonomy" id="648995"/>
    <lineage>
        <taxon>Bacteria</taxon>
        <taxon>Pseudomonadati</taxon>
        <taxon>Pseudomonadota</taxon>
        <taxon>Alphaproteobacteria</taxon>
        <taxon>Hyphomicrobiales</taxon>
        <taxon>Rhizobiaceae</taxon>
        <taxon>Rhizobium/Agrobacterium group</taxon>
        <taxon>Agrobacterium</taxon>
    </lineage>
</organism>
<dbReference type="Proteomes" id="UP000016944">
    <property type="component" value="Plasmid IRBL74_p"/>
</dbReference>
<accession>U4Q6U3</accession>
<dbReference type="EMBL" id="HG518324">
    <property type="protein sequence ID" value="CDI11835.1"/>
    <property type="molecule type" value="Genomic_DNA"/>
</dbReference>
<dbReference type="KEGG" id="rir:BN877_p0106"/>
<dbReference type="AlphaFoldDB" id="U4Q6U3"/>
<reference evidence="1 2" key="1">
    <citation type="journal article" date="2013" name="Genome Announc.">
        <title>Complete Genome Sequence of the Sesbania Symbiont and Rice Growth-Promoting Endophyte Rhizobium sp. Strain IRBG74.</title>
        <authorList>
            <person name="Crook M.B."/>
            <person name="Mitra S."/>
            <person name="Ane J.M."/>
            <person name="Sadowsky M.J."/>
            <person name="Gyaneshwar P."/>
        </authorList>
    </citation>
    <scope>NUCLEOTIDE SEQUENCE [LARGE SCALE GENOMIC DNA]</scope>
    <source>
        <strain evidence="1 2">IRBG74</strain>
        <plasmid evidence="2">IRBL74_p</plasmid>
    </source>
</reference>